<reference evidence="2 3" key="1">
    <citation type="journal article" date="2011" name="Stand. Genomic Sci.">
        <title>Non-contiguous finished genome sequence and contextual data of the filamentous soil bacterium Ktedonobacter racemifer type strain (SOSP1-21).</title>
        <authorList>
            <person name="Chang Y.J."/>
            <person name="Land M."/>
            <person name="Hauser L."/>
            <person name="Chertkov O."/>
            <person name="Del Rio T.G."/>
            <person name="Nolan M."/>
            <person name="Copeland A."/>
            <person name="Tice H."/>
            <person name="Cheng J.F."/>
            <person name="Lucas S."/>
            <person name="Han C."/>
            <person name="Goodwin L."/>
            <person name="Pitluck S."/>
            <person name="Ivanova N."/>
            <person name="Ovchinikova G."/>
            <person name="Pati A."/>
            <person name="Chen A."/>
            <person name="Palaniappan K."/>
            <person name="Mavromatis K."/>
            <person name="Liolios K."/>
            <person name="Brettin T."/>
            <person name="Fiebig A."/>
            <person name="Rohde M."/>
            <person name="Abt B."/>
            <person name="Goker M."/>
            <person name="Detter J.C."/>
            <person name="Woyke T."/>
            <person name="Bristow J."/>
            <person name="Eisen J.A."/>
            <person name="Markowitz V."/>
            <person name="Hugenholtz P."/>
            <person name="Kyrpides N.C."/>
            <person name="Klenk H.P."/>
            <person name="Lapidus A."/>
        </authorList>
    </citation>
    <scope>NUCLEOTIDE SEQUENCE [LARGE SCALE GENOMIC DNA]</scope>
    <source>
        <strain evidence="3">DSM 44963</strain>
    </source>
</reference>
<dbReference type="InterPro" id="IPR015943">
    <property type="entry name" value="WD40/YVTN_repeat-like_dom_sf"/>
</dbReference>
<dbReference type="PROSITE" id="PS51257">
    <property type="entry name" value="PROKAR_LIPOPROTEIN"/>
    <property type="match status" value="1"/>
</dbReference>
<dbReference type="PANTHER" id="PTHR47199">
    <property type="entry name" value="PHOTOSYSTEM II STABILITY/ASSEMBLY FACTOR HCF136, CHLOROPLASTIC"/>
    <property type="match status" value="1"/>
</dbReference>
<sequence length="431" mass="46807">MQNNKLNAGICLGLLACLILMAGCGVNGSPMGSILPDNSGGSKTGIWNNIRMFPDGGGWALTYRALLHTSDGGRHWHSATPWDSSIGAIGVIPYFVNSHVAWFIVPGNTIYVQYGKSNESQLARSYRTTDGGATWQSGKIPGTVSTYSDAKSGAGAVGEAVKHLVAQGETRHYININSLMALDAQSAWISVGQTYIHTGGGQEDIHPESNRILHSTDGGRNWNLLVEDKPDAQNRVAGTHIYFVNSILGIQSGKTPLGIEISHDGGKSWHEEELPLPKLKVFSLPTTNQEESVFFNERDGIIPVYMLVGRSYKLFYYTTHDGAQSWQVGTLSNDLADQPQVTYLDSQHWMILQKAVILKTNDDGVQWTSAVPQLPGKAVINSNFILANEGWAIVSNVDHFDANTSGLDSSTSLLQTKDGGKTWQIMSYQVA</sequence>
<dbReference type="InterPro" id="IPR011040">
    <property type="entry name" value="Sialidase"/>
</dbReference>
<name>D6TVB7_KTERA</name>
<evidence type="ECO:0000313" key="3">
    <source>
        <dbReference type="Proteomes" id="UP000004508"/>
    </source>
</evidence>
<evidence type="ECO:0000313" key="2">
    <source>
        <dbReference type="EMBL" id="EFH84217.1"/>
    </source>
</evidence>
<dbReference type="Proteomes" id="UP000004508">
    <property type="component" value="Unassembled WGS sequence"/>
</dbReference>
<dbReference type="Gene3D" id="2.130.10.10">
    <property type="entry name" value="YVTN repeat-like/Quinoprotein amine dehydrogenase"/>
    <property type="match status" value="2"/>
</dbReference>
<protein>
    <recommendedName>
        <fullName evidence="1">Sialidase domain-containing protein</fullName>
    </recommendedName>
</protein>
<dbReference type="InterPro" id="IPR036278">
    <property type="entry name" value="Sialidase_sf"/>
</dbReference>
<feature type="domain" description="Sialidase" evidence="1">
    <location>
        <begin position="261"/>
        <end position="424"/>
    </location>
</feature>
<evidence type="ECO:0000259" key="1">
    <source>
        <dbReference type="Pfam" id="PF13088"/>
    </source>
</evidence>
<keyword evidence="3" id="KW-1185">Reference proteome</keyword>
<dbReference type="InParanoid" id="D6TVB7"/>
<dbReference type="PANTHER" id="PTHR47199:SF2">
    <property type="entry name" value="PHOTOSYSTEM II STABILITY_ASSEMBLY FACTOR HCF136, CHLOROPLASTIC"/>
    <property type="match status" value="1"/>
</dbReference>
<dbReference type="AlphaFoldDB" id="D6TVB7"/>
<gene>
    <name evidence="2" type="ORF">Krac_5240</name>
</gene>
<dbReference type="SUPFAM" id="SSF50939">
    <property type="entry name" value="Sialidases"/>
    <property type="match status" value="2"/>
</dbReference>
<dbReference type="EMBL" id="ADVG01000003">
    <property type="protein sequence ID" value="EFH84217.1"/>
    <property type="molecule type" value="Genomic_DNA"/>
</dbReference>
<proteinExistence type="predicted"/>
<accession>D6TVB7</accession>
<dbReference type="CDD" id="cd15482">
    <property type="entry name" value="Sialidase_non-viral"/>
    <property type="match status" value="1"/>
</dbReference>
<dbReference type="eggNOG" id="COG4409">
    <property type="taxonomic scope" value="Bacteria"/>
</dbReference>
<organism evidence="2 3">
    <name type="scientific">Ktedonobacter racemifer DSM 44963</name>
    <dbReference type="NCBI Taxonomy" id="485913"/>
    <lineage>
        <taxon>Bacteria</taxon>
        <taxon>Bacillati</taxon>
        <taxon>Chloroflexota</taxon>
        <taxon>Ktedonobacteria</taxon>
        <taxon>Ktedonobacterales</taxon>
        <taxon>Ktedonobacteraceae</taxon>
        <taxon>Ktedonobacter</taxon>
    </lineage>
</organism>
<comment type="caution">
    <text evidence="2">The sequence shown here is derived from an EMBL/GenBank/DDBJ whole genome shotgun (WGS) entry which is preliminary data.</text>
</comment>
<dbReference type="Pfam" id="PF13088">
    <property type="entry name" value="BNR_2"/>
    <property type="match status" value="1"/>
</dbReference>